<reference evidence="9 10" key="1">
    <citation type="journal article" date="2023" name="Int. J. Syst. Evol. Microbiol.">
        <title>Terrisporobacter hibernicus sp. nov., isolated from bovine faeces in Northern Ireland.</title>
        <authorList>
            <person name="Mitchell M."/>
            <person name="Nguyen S.V."/>
            <person name="Connor M."/>
            <person name="Fairley D.J."/>
            <person name="Donoghue O."/>
            <person name="Marshall H."/>
            <person name="Koolman L."/>
            <person name="McMullan G."/>
            <person name="Schaffer K.E."/>
            <person name="McGrath J.W."/>
            <person name="Fanning S."/>
        </authorList>
    </citation>
    <scope>NUCLEOTIDE SEQUENCE [LARGE SCALE GENOMIC DNA]</scope>
    <source>
        <strain evidence="9 10">MCA3</strain>
    </source>
</reference>
<evidence type="ECO:0000313" key="9">
    <source>
        <dbReference type="EMBL" id="UEL46416.1"/>
    </source>
</evidence>
<dbReference type="SUPFAM" id="SSF81345">
    <property type="entry name" value="ABC transporter involved in vitamin B12 uptake, BtuC"/>
    <property type="match status" value="1"/>
</dbReference>
<dbReference type="AlphaFoldDB" id="A0AAX2ZBU2"/>
<dbReference type="CDD" id="cd06550">
    <property type="entry name" value="TM_ABC_iron-siderophores_like"/>
    <property type="match status" value="1"/>
</dbReference>
<feature type="transmembrane region" description="Helical" evidence="8">
    <location>
        <begin position="232"/>
        <end position="262"/>
    </location>
</feature>
<evidence type="ECO:0000256" key="4">
    <source>
        <dbReference type="ARBA" id="ARBA00022475"/>
    </source>
</evidence>
<feature type="transmembrane region" description="Helical" evidence="8">
    <location>
        <begin position="101"/>
        <end position="134"/>
    </location>
</feature>
<dbReference type="PANTHER" id="PTHR30472">
    <property type="entry name" value="FERRIC ENTEROBACTIN TRANSPORT SYSTEM PERMEASE PROTEIN"/>
    <property type="match status" value="1"/>
</dbReference>
<feature type="transmembrane region" description="Helical" evidence="8">
    <location>
        <begin position="305"/>
        <end position="324"/>
    </location>
</feature>
<keyword evidence="3" id="KW-0813">Transport</keyword>
<dbReference type="Gene3D" id="1.10.3470.10">
    <property type="entry name" value="ABC transporter involved in vitamin B12 uptake, BtuC"/>
    <property type="match status" value="1"/>
</dbReference>
<gene>
    <name evidence="9" type="ORF">JW646_12250</name>
</gene>
<keyword evidence="7 8" id="KW-0472">Membrane</keyword>
<dbReference type="PANTHER" id="PTHR30472:SF70">
    <property type="entry name" value="MOLYBDATE IMPORT SYSTEM PERMEASE PROTEIN MOLB"/>
    <property type="match status" value="1"/>
</dbReference>
<keyword evidence="4" id="KW-1003">Cell membrane</keyword>
<dbReference type="InterPro" id="IPR037294">
    <property type="entry name" value="ABC_BtuC-like"/>
</dbReference>
<protein>
    <submittedName>
        <fullName evidence="9">Iron ABC transporter permease</fullName>
    </submittedName>
</protein>
<keyword evidence="6 8" id="KW-1133">Transmembrane helix</keyword>
<dbReference type="KEGG" id="tem:JW646_12250"/>
<evidence type="ECO:0000256" key="1">
    <source>
        <dbReference type="ARBA" id="ARBA00004651"/>
    </source>
</evidence>
<name>A0AAX2ZBU2_9FIRM</name>
<dbReference type="EMBL" id="CP081135">
    <property type="protein sequence ID" value="UEL46416.1"/>
    <property type="molecule type" value="Genomic_DNA"/>
</dbReference>
<dbReference type="Pfam" id="PF01032">
    <property type="entry name" value="FecCD"/>
    <property type="match status" value="1"/>
</dbReference>
<evidence type="ECO:0000256" key="8">
    <source>
        <dbReference type="SAM" id="Phobius"/>
    </source>
</evidence>
<evidence type="ECO:0000313" key="10">
    <source>
        <dbReference type="Proteomes" id="UP001198983"/>
    </source>
</evidence>
<feature type="transmembrane region" description="Helical" evidence="8">
    <location>
        <begin position="195"/>
        <end position="212"/>
    </location>
</feature>
<evidence type="ECO:0000256" key="6">
    <source>
        <dbReference type="ARBA" id="ARBA00022989"/>
    </source>
</evidence>
<dbReference type="InterPro" id="IPR000522">
    <property type="entry name" value="ABC_transptr_permease_BtuC"/>
</dbReference>
<keyword evidence="10" id="KW-1185">Reference proteome</keyword>
<accession>A0AAX2ZBU2</accession>
<sequence length="328" mass="34961">MKNKSRKIFIGSIIILIFTFIISLTVGKYSISINEIVNIISGGSVDEMSIKVFLNLRLPRIIMALLAGIGLSMSGAIYQTIFKNALAAPDLIGVSSGANAGAAIAIVCFQGGILASIFSSFAGGLIAVLAVIGLSRLIKQRSSATYILAGIAIKAMADATIMTMKYFADPEKQLATIDYWTMGSFSNITSSKLQWVLPVFLIGLIGIILLRWQINLLSLDDDEAKMLGVRVGFVRCLVLLNSTLLVASTVCVTGVISFIGLVSPHIARMLLKKSDFSTCILSGIIGGIILLFADCLARSLAGSEIPISILTSAIGVPFLVYLLYKQGR</sequence>
<proteinExistence type="inferred from homology"/>
<evidence type="ECO:0000256" key="2">
    <source>
        <dbReference type="ARBA" id="ARBA00007935"/>
    </source>
</evidence>
<dbReference type="Proteomes" id="UP001198983">
    <property type="component" value="Chromosome"/>
</dbReference>
<keyword evidence="5 8" id="KW-0812">Transmembrane</keyword>
<dbReference type="RefSeq" id="WP_148555987.1">
    <property type="nucleotide sequence ID" value="NZ_CP081135.1"/>
</dbReference>
<comment type="similarity">
    <text evidence="2">Belongs to the binding-protein-dependent transport system permease family. FecCD subfamily.</text>
</comment>
<feature type="transmembrane region" description="Helical" evidence="8">
    <location>
        <begin position="274"/>
        <end position="293"/>
    </location>
</feature>
<feature type="transmembrane region" description="Helical" evidence="8">
    <location>
        <begin position="6"/>
        <end position="26"/>
    </location>
</feature>
<comment type="subcellular location">
    <subcellularLocation>
        <location evidence="1">Cell membrane</location>
        <topology evidence="1">Multi-pass membrane protein</topology>
    </subcellularLocation>
</comment>
<organism evidence="9 10">
    <name type="scientific">Terrisporobacter hibernicus</name>
    <dbReference type="NCBI Taxonomy" id="2813371"/>
    <lineage>
        <taxon>Bacteria</taxon>
        <taxon>Bacillati</taxon>
        <taxon>Bacillota</taxon>
        <taxon>Clostridia</taxon>
        <taxon>Peptostreptococcales</taxon>
        <taxon>Peptostreptococcaceae</taxon>
        <taxon>Terrisporobacter</taxon>
    </lineage>
</organism>
<evidence type="ECO:0000256" key="5">
    <source>
        <dbReference type="ARBA" id="ARBA00022692"/>
    </source>
</evidence>
<evidence type="ECO:0000256" key="7">
    <source>
        <dbReference type="ARBA" id="ARBA00023136"/>
    </source>
</evidence>
<dbReference type="GO" id="GO:0033214">
    <property type="term" value="P:siderophore-iron import into cell"/>
    <property type="evidence" value="ECO:0007669"/>
    <property type="project" value="TreeGrafter"/>
</dbReference>
<dbReference type="FunFam" id="1.10.3470.10:FF:000001">
    <property type="entry name" value="Vitamin B12 ABC transporter permease BtuC"/>
    <property type="match status" value="1"/>
</dbReference>
<dbReference type="GO" id="GO:0005886">
    <property type="term" value="C:plasma membrane"/>
    <property type="evidence" value="ECO:0007669"/>
    <property type="project" value="UniProtKB-SubCell"/>
</dbReference>
<evidence type="ECO:0000256" key="3">
    <source>
        <dbReference type="ARBA" id="ARBA00022448"/>
    </source>
</evidence>
<dbReference type="GO" id="GO:0022857">
    <property type="term" value="F:transmembrane transporter activity"/>
    <property type="evidence" value="ECO:0007669"/>
    <property type="project" value="InterPro"/>
</dbReference>
<feature type="transmembrane region" description="Helical" evidence="8">
    <location>
        <begin position="61"/>
        <end position="81"/>
    </location>
</feature>